<dbReference type="Pfam" id="PF10571">
    <property type="entry name" value="UPF0547"/>
    <property type="match status" value="1"/>
</dbReference>
<dbReference type="Proteomes" id="UP000325273">
    <property type="component" value="Unassembled WGS sequence"/>
</dbReference>
<dbReference type="EMBL" id="VTUZ01000036">
    <property type="protein sequence ID" value="KAA1003447.1"/>
    <property type="molecule type" value="Genomic_DNA"/>
</dbReference>
<proteinExistence type="predicted"/>
<evidence type="ECO:0000313" key="3">
    <source>
        <dbReference type="EMBL" id="KAA1003447.1"/>
    </source>
</evidence>
<feature type="domain" description="UPF0547" evidence="2">
    <location>
        <begin position="84"/>
        <end position="109"/>
    </location>
</feature>
<keyword evidence="1" id="KW-0812">Transmembrane</keyword>
<keyword evidence="1" id="KW-0472">Membrane</keyword>
<accession>A0A5B0GJ28</accession>
<feature type="transmembrane region" description="Helical" evidence="1">
    <location>
        <begin position="27"/>
        <end position="45"/>
    </location>
</feature>
<evidence type="ECO:0000313" key="4">
    <source>
        <dbReference type="Proteomes" id="UP000325273"/>
    </source>
</evidence>
<keyword evidence="1" id="KW-1133">Transmembrane helix</keyword>
<keyword evidence="4" id="KW-1185">Reference proteome</keyword>
<name>A0A5B0GJ28_9BURK</name>
<reference evidence="3 4" key="1">
    <citation type="submission" date="2019-08" db="EMBL/GenBank/DDBJ databases">
        <title>Paraburkholderia sp. DCY113.</title>
        <authorList>
            <person name="Kang J."/>
        </authorList>
    </citation>
    <scope>NUCLEOTIDE SEQUENCE [LARGE SCALE GENOMIC DNA]</scope>
    <source>
        <strain evidence="3 4">DCY113</strain>
    </source>
</reference>
<gene>
    <name evidence="3" type="ORF">FVF58_37005</name>
</gene>
<evidence type="ECO:0000256" key="1">
    <source>
        <dbReference type="SAM" id="Phobius"/>
    </source>
</evidence>
<comment type="caution">
    <text evidence="3">The sequence shown here is derived from an EMBL/GenBank/DDBJ whole genome shotgun (WGS) entry which is preliminary data.</text>
</comment>
<dbReference type="InterPro" id="IPR018886">
    <property type="entry name" value="UPF0547"/>
</dbReference>
<dbReference type="AlphaFoldDB" id="A0A5B0GJ28"/>
<dbReference type="RefSeq" id="WP_149674656.1">
    <property type="nucleotide sequence ID" value="NZ_VTUZ01000036.1"/>
</dbReference>
<protein>
    <submittedName>
        <fullName evidence="3">Zinc ribbon domain-containing protein</fullName>
    </submittedName>
</protein>
<evidence type="ECO:0000259" key="2">
    <source>
        <dbReference type="Pfam" id="PF10571"/>
    </source>
</evidence>
<organism evidence="3 4">
    <name type="scientific">Paraburkholderia panacisoli</name>
    <dbReference type="NCBI Taxonomy" id="2603818"/>
    <lineage>
        <taxon>Bacteria</taxon>
        <taxon>Pseudomonadati</taxon>
        <taxon>Pseudomonadota</taxon>
        <taxon>Betaproteobacteria</taxon>
        <taxon>Burkholderiales</taxon>
        <taxon>Burkholderiaceae</taxon>
        <taxon>Paraburkholderia</taxon>
    </lineage>
</organism>
<sequence>MIYIVGWLVVMLITALVANTKNRNPAAWALLAIPLGLIATIVVACSSKLNAELQQPLAGSRPNNRGLEALRQTEHTVLGSVSGKDCPQCAETVKGAARICRYCGHNFEPATGEA</sequence>